<protein>
    <submittedName>
        <fullName evidence="1">Uncharacterized protein</fullName>
    </submittedName>
</protein>
<accession>A0ACC1NWY0</accession>
<reference evidence="1" key="1">
    <citation type="submission" date="2022-08" db="EMBL/GenBank/DDBJ databases">
        <title>Genome Sequence of Lecanicillium fungicola.</title>
        <authorList>
            <person name="Buettner E."/>
        </authorList>
    </citation>
    <scope>NUCLEOTIDE SEQUENCE</scope>
    <source>
        <strain evidence="1">Babe33</strain>
    </source>
</reference>
<dbReference type="Proteomes" id="UP001143910">
    <property type="component" value="Unassembled WGS sequence"/>
</dbReference>
<keyword evidence="2" id="KW-1185">Reference proteome</keyword>
<dbReference type="EMBL" id="JANJQO010000030">
    <property type="protein sequence ID" value="KAJ2983417.1"/>
    <property type="molecule type" value="Genomic_DNA"/>
</dbReference>
<evidence type="ECO:0000313" key="2">
    <source>
        <dbReference type="Proteomes" id="UP001143910"/>
    </source>
</evidence>
<sequence>MEVASHRACTHCRTLKTRCLLDETNPSVCERCVRFGRQCIFAPIQKRRPRRGTNARVAELEKEMSALRAMVKPADASSVAPNPHSAAVLDLVPQTHWRQMQVQEANISAIDRTTVASHDRTDPVTHGLLSMETARCLVEQYKSDMYLNYPIVYLAPDCTADTLRQAKPMLFLAILAAAAGKEHHDLAIKLDRMALEEYANRTVLSSEKSLELVQALLVSSTWYQPPTRLNQFKYSEYIHMAEVMVKDIGIASRPLKISPVSDSNFDTQSKISTVGNGDTTSIEARRTYLAVLVKSMGIMITSRRATTMRVTSYAKDCLQYMGQSSESTLGDHILTTWTHLLVIAEEIGTAFNYDDPGAVASIFDVKTQLMMTAFRRRLGEWRLGSAEFDSSPTLQMTYYTVRLYLSEVALHVDHLPEDFNVPYRMSHASYSNSSEEVIPAKATVDALAELVENSHALLDTFMSIGTNLARALPLGMFVRVSYAAFVLAKLCASAAQERSQLAPLIDLASLQAESYLNRTLLFVRNSIGVNGCRLPAIFLNLLSQMREWCLHPELIGQPTLPAEMGKAVHSWLNGNSSVDGTSSSASASPHTPFSGVISRPLALTGSYEDNYEKFGNDKAVRSTAVHGRVDERVDISDTIAQLDTVLSLSHSSSGDKDRPASNLFNKKLQETMATEVQTLDARPPVSLADDVGEMWYHDPMSMLNSANDLLDFEMASLNGVDDFSISSV</sequence>
<gene>
    <name evidence="1" type="ORF">NQ176_g702</name>
</gene>
<name>A0ACC1NWY0_9HYPO</name>
<proteinExistence type="predicted"/>
<evidence type="ECO:0000313" key="1">
    <source>
        <dbReference type="EMBL" id="KAJ2983417.1"/>
    </source>
</evidence>
<organism evidence="1 2">
    <name type="scientific">Zarea fungicola</name>
    <dbReference type="NCBI Taxonomy" id="93591"/>
    <lineage>
        <taxon>Eukaryota</taxon>
        <taxon>Fungi</taxon>
        <taxon>Dikarya</taxon>
        <taxon>Ascomycota</taxon>
        <taxon>Pezizomycotina</taxon>
        <taxon>Sordariomycetes</taxon>
        <taxon>Hypocreomycetidae</taxon>
        <taxon>Hypocreales</taxon>
        <taxon>Cordycipitaceae</taxon>
        <taxon>Zarea</taxon>
    </lineage>
</organism>
<comment type="caution">
    <text evidence="1">The sequence shown here is derived from an EMBL/GenBank/DDBJ whole genome shotgun (WGS) entry which is preliminary data.</text>
</comment>